<dbReference type="Proteomes" id="UP001185331">
    <property type="component" value="Unassembled WGS sequence"/>
</dbReference>
<comment type="caution">
    <text evidence="1">The sequence shown here is derived from an EMBL/GenBank/DDBJ whole genome shotgun (WGS) entry which is preliminary data.</text>
</comment>
<reference evidence="1" key="1">
    <citation type="submission" date="2023-07" db="EMBL/GenBank/DDBJ databases">
        <title>Sorghum-associated microbial communities from plants grown in Nebraska, USA.</title>
        <authorList>
            <person name="Schachtman D."/>
        </authorList>
    </citation>
    <scope>NUCLEOTIDE SEQUENCE</scope>
    <source>
        <strain evidence="1">BE330</strain>
    </source>
</reference>
<dbReference type="Gene3D" id="3.90.190.10">
    <property type="entry name" value="Protein tyrosine phosphatase superfamily"/>
    <property type="match status" value="1"/>
</dbReference>
<name>A0AAE3XDH6_9DEIO</name>
<dbReference type="EMBL" id="JAVDQK010000005">
    <property type="protein sequence ID" value="MDR6218649.1"/>
    <property type="molecule type" value="Genomic_DNA"/>
</dbReference>
<evidence type="ECO:0008006" key="3">
    <source>
        <dbReference type="Google" id="ProtNLM"/>
    </source>
</evidence>
<dbReference type="AlphaFoldDB" id="A0AAE3XDH6"/>
<organism evidence="1 2">
    <name type="scientific">Deinococcus soli</name>
    <name type="common">ex Cha et al. 2016</name>
    <dbReference type="NCBI Taxonomy" id="1309411"/>
    <lineage>
        <taxon>Bacteria</taxon>
        <taxon>Thermotogati</taxon>
        <taxon>Deinococcota</taxon>
        <taxon>Deinococci</taxon>
        <taxon>Deinococcales</taxon>
        <taxon>Deinococcaceae</taxon>
        <taxon>Deinococcus</taxon>
    </lineage>
</organism>
<sequence>MTHTISINGERYIHPDGTTHLVSIGSPGTAEPSWVAQARARGVQVVRLEFDNVESSIHGQAPTQADFTQVTDLARHALSERRAHVHLHCSEGISRSTAAALGVLAVFHPGEEEEQIAARLLTLRPQAQPNRRMLRHLYREFDLNMLGEFPRPR</sequence>
<dbReference type="SUPFAM" id="SSF52799">
    <property type="entry name" value="(Phosphotyrosine protein) phosphatases II"/>
    <property type="match status" value="1"/>
</dbReference>
<evidence type="ECO:0000313" key="1">
    <source>
        <dbReference type="EMBL" id="MDR6218649.1"/>
    </source>
</evidence>
<dbReference type="RefSeq" id="WP_309853115.1">
    <property type="nucleotide sequence ID" value="NZ_JAVDQJ010000004.1"/>
</dbReference>
<dbReference type="InterPro" id="IPR029021">
    <property type="entry name" value="Prot-tyrosine_phosphatase-like"/>
</dbReference>
<accession>A0AAE3XDH6</accession>
<protein>
    <recommendedName>
        <fullName evidence="3">Tyrosine specific protein phosphatases domain-containing protein</fullName>
    </recommendedName>
</protein>
<proteinExistence type="predicted"/>
<gene>
    <name evidence="1" type="ORF">J2Y00_002246</name>
</gene>
<evidence type="ECO:0000313" key="2">
    <source>
        <dbReference type="Proteomes" id="UP001185331"/>
    </source>
</evidence>